<sequence>MPKIRTLNQLSHLKESGFGQPWPRHGLKLLYWFAHKYVDFDEDNAMCWRYDPERRWYGFHPFENRYDENVKLLPDTYLPYYEVGNLGKPRAHKLPKYVRGDYTGYHDNSNIDRVIVRVKDEHFDRVYVTEHHGESEYNPRGTYRISRGLIKIIQEYTLDGFLMDTQNISLIL</sequence>
<dbReference type="EMBL" id="JAUCMX010000002">
    <property type="protein sequence ID" value="KAK3553733.1"/>
    <property type="molecule type" value="Genomic_DNA"/>
</dbReference>
<reference evidence="1" key="1">
    <citation type="submission" date="2023-06" db="EMBL/GenBank/DDBJ databases">
        <title>Male Hemibagrus guttatus genome.</title>
        <authorList>
            <person name="Bian C."/>
        </authorList>
    </citation>
    <scope>NUCLEOTIDE SEQUENCE</scope>
    <source>
        <strain evidence="1">Male_cb2023</strain>
        <tissue evidence="1">Muscle</tissue>
    </source>
</reference>
<dbReference type="PANTHER" id="PTHR38706">
    <property type="entry name" value="SI:CH211-198C19.1-RELATED"/>
    <property type="match status" value="1"/>
</dbReference>
<name>A0AAE0RGP7_9TELE</name>
<comment type="caution">
    <text evidence="1">The sequence shown here is derived from an EMBL/GenBank/DDBJ whole genome shotgun (WGS) entry which is preliminary data.</text>
</comment>
<dbReference type="PANTHER" id="PTHR38706:SF2">
    <property type="match status" value="1"/>
</dbReference>
<organism evidence="1 2">
    <name type="scientific">Hemibagrus guttatus</name>
    <dbReference type="NCBI Taxonomy" id="175788"/>
    <lineage>
        <taxon>Eukaryota</taxon>
        <taxon>Metazoa</taxon>
        <taxon>Chordata</taxon>
        <taxon>Craniata</taxon>
        <taxon>Vertebrata</taxon>
        <taxon>Euteleostomi</taxon>
        <taxon>Actinopterygii</taxon>
        <taxon>Neopterygii</taxon>
        <taxon>Teleostei</taxon>
        <taxon>Ostariophysi</taxon>
        <taxon>Siluriformes</taxon>
        <taxon>Bagridae</taxon>
        <taxon>Hemibagrus</taxon>
    </lineage>
</organism>
<dbReference type="Proteomes" id="UP001274896">
    <property type="component" value="Unassembled WGS sequence"/>
</dbReference>
<evidence type="ECO:0000313" key="2">
    <source>
        <dbReference type="Proteomes" id="UP001274896"/>
    </source>
</evidence>
<accession>A0AAE0RGP7</accession>
<gene>
    <name evidence="1" type="ORF">QTP70_007595</name>
</gene>
<protein>
    <submittedName>
        <fullName evidence="1">Uncharacterized protein</fullName>
    </submittedName>
</protein>
<dbReference type="AlphaFoldDB" id="A0AAE0RGP7"/>
<evidence type="ECO:0000313" key="1">
    <source>
        <dbReference type="EMBL" id="KAK3553733.1"/>
    </source>
</evidence>
<keyword evidence="2" id="KW-1185">Reference proteome</keyword>
<proteinExistence type="predicted"/>